<dbReference type="SUPFAM" id="SSF57959">
    <property type="entry name" value="Leucine zipper domain"/>
    <property type="match status" value="1"/>
</dbReference>
<dbReference type="GO" id="GO:0051726">
    <property type="term" value="P:regulation of cell cycle"/>
    <property type="evidence" value="ECO:0007669"/>
    <property type="project" value="TreeGrafter"/>
</dbReference>
<keyword evidence="5" id="KW-0175">Coiled coil</keyword>
<dbReference type="InterPro" id="IPR002112">
    <property type="entry name" value="Leuzip_Jun"/>
</dbReference>
<evidence type="ECO:0000313" key="8">
    <source>
        <dbReference type="Proteomes" id="UP000007819"/>
    </source>
</evidence>
<dbReference type="InterPro" id="IPR050946">
    <property type="entry name" value="AP-1_TF_bZIP"/>
</dbReference>
<evidence type="ECO:0000313" key="7">
    <source>
        <dbReference type="EnsemblMetazoa" id="XP_001949916.1"/>
    </source>
</evidence>
<reference evidence="8" key="1">
    <citation type="submission" date="2010-06" db="EMBL/GenBank/DDBJ databases">
        <authorList>
            <person name="Jiang H."/>
            <person name="Abraham K."/>
            <person name="Ali S."/>
            <person name="Alsbrooks S.L."/>
            <person name="Anim B.N."/>
            <person name="Anosike U.S."/>
            <person name="Attaway T."/>
            <person name="Bandaranaike D.P."/>
            <person name="Battles P.K."/>
            <person name="Bell S.N."/>
            <person name="Bell A.V."/>
            <person name="Beltran B."/>
            <person name="Bickham C."/>
            <person name="Bustamante Y."/>
            <person name="Caleb T."/>
            <person name="Canada A."/>
            <person name="Cardenas V."/>
            <person name="Carter K."/>
            <person name="Chacko J."/>
            <person name="Chandrabose M.N."/>
            <person name="Chavez D."/>
            <person name="Chavez A."/>
            <person name="Chen L."/>
            <person name="Chu H.-S."/>
            <person name="Claassen K.J."/>
            <person name="Cockrell R."/>
            <person name="Collins M."/>
            <person name="Cooper J.A."/>
            <person name="Cree A."/>
            <person name="Curry S.M."/>
            <person name="Da Y."/>
            <person name="Dao M.D."/>
            <person name="Das B."/>
            <person name="Davila M.-L."/>
            <person name="Davy-Carroll L."/>
            <person name="Denson S."/>
            <person name="Dinh H."/>
            <person name="Ebong V.E."/>
            <person name="Edwards J.R."/>
            <person name="Egan A."/>
            <person name="El-Daye J."/>
            <person name="Escobedo L."/>
            <person name="Fernandez S."/>
            <person name="Fernando P.R."/>
            <person name="Flagg N."/>
            <person name="Forbes L.D."/>
            <person name="Fowler R.G."/>
            <person name="Fu Q."/>
            <person name="Gabisi R.A."/>
            <person name="Ganer J."/>
            <person name="Garbino Pronczuk A."/>
            <person name="Garcia R.M."/>
            <person name="Garner T."/>
            <person name="Garrett T.E."/>
            <person name="Gonzalez D.A."/>
            <person name="Hamid H."/>
            <person name="Hawkins E.S."/>
            <person name="Hirani K."/>
            <person name="Hogues M.E."/>
            <person name="Hollins B."/>
            <person name="Hsiao C.-H."/>
            <person name="Jabil R."/>
            <person name="James M.L."/>
            <person name="Jhangiani S.N."/>
            <person name="Johnson B."/>
            <person name="Johnson Q."/>
            <person name="Joshi V."/>
            <person name="Kalu J.B."/>
            <person name="Kam C."/>
            <person name="Kashfia A."/>
            <person name="Keebler J."/>
            <person name="Kisamo H."/>
            <person name="Kovar C.L."/>
            <person name="Lago L.A."/>
            <person name="Lai C.-Y."/>
            <person name="Laidlaw J."/>
            <person name="Lara F."/>
            <person name="Le T.-K."/>
            <person name="Lee S.L."/>
            <person name="Legall F.H."/>
            <person name="Lemon S.J."/>
            <person name="Lewis L.R."/>
            <person name="Li B."/>
            <person name="Liu Y."/>
            <person name="Liu Y.-S."/>
            <person name="Lopez J."/>
            <person name="Lozado R.J."/>
            <person name="Lu J."/>
            <person name="Madu R.C."/>
            <person name="Maheshwari M."/>
            <person name="Maheshwari R."/>
            <person name="Malloy K."/>
            <person name="Martinez E."/>
            <person name="Mathew T."/>
            <person name="Mercado I.C."/>
            <person name="Mercado C."/>
            <person name="Meyer B."/>
            <person name="Montgomery K."/>
            <person name="Morgan M.B."/>
            <person name="Munidasa M."/>
            <person name="Nazareth L.V."/>
            <person name="Nelson J."/>
            <person name="Ng B.M."/>
            <person name="Nguyen N.B."/>
            <person name="Nguyen P.Q."/>
            <person name="Nguyen T."/>
            <person name="Obregon M."/>
            <person name="Okwuonu G.O."/>
            <person name="Onwere C.G."/>
            <person name="Orozco G."/>
            <person name="Parra A."/>
            <person name="Patel S."/>
            <person name="Patil S."/>
            <person name="Perez A."/>
            <person name="Perez Y."/>
            <person name="Pham C."/>
            <person name="Primus E.L."/>
            <person name="Pu L.-L."/>
            <person name="Puazo M."/>
            <person name="Qin X."/>
            <person name="Quiroz J.B."/>
            <person name="Reese J."/>
            <person name="Richards S."/>
            <person name="Rives C.M."/>
            <person name="Robberts R."/>
            <person name="Ruiz S.J."/>
            <person name="Ruiz M.J."/>
            <person name="Santibanez J."/>
            <person name="Schneider B.W."/>
            <person name="Sisson I."/>
            <person name="Smith M."/>
            <person name="Sodergren E."/>
            <person name="Song X.-Z."/>
            <person name="Song B.B."/>
            <person name="Summersgill H."/>
            <person name="Thelus R."/>
            <person name="Thornton R.D."/>
            <person name="Trejos Z.Y."/>
            <person name="Usmani K."/>
            <person name="Vattathil S."/>
            <person name="Villasana D."/>
            <person name="Walker D.L."/>
            <person name="Wang S."/>
            <person name="Wang K."/>
            <person name="White C.S."/>
            <person name="Williams A.C."/>
            <person name="Williamson J."/>
            <person name="Wilson K."/>
            <person name="Woghiren I.O."/>
            <person name="Woodworth J.R."/>
            <person name="Worley K.C."/>
            <person name="Wright R.A."/>
            <person name="Wu W."/>
            <person name="Young L."/>
            <person name="Zhang L."/>
            <person name="Zhang J."/>
            <person name="Zhu Y."/>
            <person name="Muzny D.M."/>
            <person name="Weinstock G."/>
            <person name="Gibbs R.A."/>
        </authorList>
    </citation>
    <scope>NUCLEOTIDE SEQUENCE [LARGE SCALE GENOMIC DNA]</scope>
    <source>
        <strain evidence="8">LSR1</strain>
    </source>
</reference>
<dbReference type="SMART" id="SM00338">
    <property type="entry name" value="BRLZ"/>
    <property type="match status" value="1"/>
</dbReference>
<dbReference type="PRINTS" id="PR00043">
    <property type="entry name" value="LEUZIPPRJUN"/>
</dbReference>
<dbReference type="PANTHER" id="PTHR11462:SF35">
    <property type="entry name" value="TRANSCRIPTION FACTOR JRA"/>
    <property type="match status" value="1"/>
</dbReference>
<keyword evidence="8" id="KW-1185">Reference proteome</keyword>
<protein>
    <recommendedName>
        <fullName evidence="6">BZIP domain-containing protein</fullName>
    </recommendedName>
</protein>
<organism evidence="7 8">
    <name type="scientific">Acyrthosiphon pisum</name>
    <name type="common">Pea aphid</name>
    <dbReference type="NCBI Taxonomy" id="7029"/>
    <lineage>
        <taxon>Eukaryota</taxon>
        <taxon>Metazoa</taxon>
        <taxon>Ecdysozoa</taxon>
        <taxon>Arthropoda</taxon>
        <taxon>Hexapoda</taxon>
        <taxon>Insecta</taxon>
        <taxon>Pterygota</taxon>
        <taxon>Neoptera</taxon>
        <taxon>Paraneoptera</taxon>
        <taxon>Hemiptera</taxon>
        <taxon>Sternorrhyncha</taxon>
        <taxon>Aphidomorpha</taxon>
        <taxon>Aphidoidea</taxon>
        <taxon>Aphididae</taxon>
        <taxon>Macrosiphini</taxon>
        <taxon>Acyrthosiphon</taxon>
    </lineage>
</organism>
<proteinExistence type="inferred from homology"/>
<dbReference type="GO" id="GO:0005634">
    <property type="term" value="C:nucleus"/>
    <property type="evidence" value="ECO:0007669"/>
    <property type="project" value="UniProtKB-ARBA"/>
</dbReference>
<dbReference type="GO" id="GO:0005667">
    <property type="term" value="C:transcription regulator complex"/>
    <property type="evidence" value="ECO:0007669"/>
    <property type="project" value="TreeGrafter"/>
</dbReference>
<dbReference type="OrthoDB" id="2187714at2759"/>
<dbReference type="CDD" id="cd14696">
    <property type="entry name" value="bZIP_Jun"/>
    <property type="match status" value="1"/>
</dbReference>
<dbReference type="Proteomes" id="UP000007819">
    <property type="component" value="Chromosome X"/>
</dbReference>
<dbReference type="InterPro" id="IPR004827">
    <property type="entry name" value="bZIP"/>
</dbReference>
<evidence type="ECO:0000256" key="5">
    <source>
        <dbReference type="SAM" id="Coils"/>
    </source>
</evidence>
<evidence type="ECO:0000259" key="6">
    <source>
        <dbReference type="PROSITE" id="PS50217"/>
    </source>
</evidence>
<keyword evidence="3" id="KW-0238">DNA-binding</keyword>
<dbReference type="AlphaFoldDB" id="A0A8R1W7P1"/>
<dbReference type="Pfam" id="PF03957">
    <property type="entry name" value="Jun"/>
    <property type="match status" value="1"/>
</dbReference>
<dbReference type="KEGG" id="api:100160348"/>
<feature type="domain" description="BZIP" evidence="6">
    <location>
        <begin position="160"/>
        <end position="223"/>
    </location>
</feature>
<evidence type="ECO:0000256" key="3">
    <source>
        <dbReference type="ARBA" id="ARBA00023125"/>
    </source>
</evidence>
<dbReference type="EnsemblMetazoa" id="XM_001949881.3">
    <property type="protein sequence ID" value="XP_001949916.1"/>
    <property type="gene ID" value="LOC100160348"/>
</dbReference>
<dbReference type="RefSeq" id="XP_001949916.1">
    <property type="nucleotide sequence ID" value="XM_001949881.3"/>
</dbReference>
<dbReference type="Pfam" id="PF00170">
    <property type="entry name" value="bZIP_1"/>
    <property type="match status" value="1"/>
</dbReference>
<keyword evidence="4" id="KW-0804">Transcription</keyword>
<dbReference type="PANTHER" id="PTHR11462">
    <property type="entry name" value="JUN TRANSCRIPTION FACTOR-RELATED"/>
    <property type="match status" value="1"/>
</dbReference>
<keyword evidence="2" id="KW-0805">Transcription regulation</keyword>
<dbReference type="GO" id="GO:0042127">
    <property type="term" value="P:regulation of cell population proliferation"/>
    <property type="evidence" value="ECO:0007669"/>
    <property type="project" value="TreeGrafter"/>
</dbReference>
<evidence type="ECO:0000256" key="2">
    <source>
        <dbReference type="ARBA" id="ARBA00023015"/>
    </source>
</evidence>
<dbReference type="InterPro" id="IPR046347">
    <property type="entry name" value="bZIP_sf"/>
</dbReference>
<dbReference type="InterPro" id="IPR005643">
    <property type="entry name" value="JNK"/>
</dbReference>
<accession>A0A8R1W7P1</accession>
<dbReference type="OMA" id="HHQHMPA"/>
<reference evidence="7" key="2">
    <citation type="submission" date="2022-06" db="UniProtKB">
        <authorList>
            <consortium name="EnsemblMetazoa"/>
        </authorList>
    </citation>
    <scope>IDENTIFICATION</scope>
</reference>
<dbReference type="GO" id="GO:0000981">
    <property type="term" value="F:DNA-binding transcription factor activity, RNA polymerase II-specific"/>
    <property type="evidence" value="ECO:0007669"/>
    <property type="project" value="TreeGrafter"/>
</dbReference>
<evidence type="ECO:0000256" key="4">
    <source>
        <dbReference type="ARBA" id="ARBA00023163"/>
    </source>
</evidence>
<evidence type="ECO:0000256" key="1">
    <source>
        <dbReference type="ARBA" id="ARBA00006882"/>
    </source>
</evidence>
<dbReference type="Gene3D" id="1.20.5.170">
    <property type="match status" value="1"/>
</dbReference>
<name>A0A8R1W7P1_ACYPI</name>
<dbReference type="GO" id="GO:0000978">
    <property type="term" value="F:RNA polymerase II cis-regulatory region sequence-specific DNA binding"/>
    <property type="evidence" value="ECO:0007669"/>
    <property type="project" value="TreeGrafter"/>
</dbReference>
<sequence length="260" mass="29750">MTLDLNPCNNNENSTKKLKLQPTILTSPDLSMLEFNSPQLESFDLSQQTTLGHIISTPTPSLILKSVTMEQKLYVQPFVEALQCTHHNENSNGDIQVDIPMTDSDINSSEYQSEPQNFVLVTSNDFSNFMPLDVEEPQIVPSVTSSPPPMSPTDIEYQEKIKLEEKRKTNRVAASKCRLRKLERIAKLVDNIKVLKNENNVLTTELSSVLEQICQLKQTIVEHMKNRCEFPTAVAYEFYRELHLYLPQTENQFKKSQQIC</sequence>
<feature type="coiled-coil region" evidence="5">
    <location>
        <begin position="185"/>
        <end position="212"/>
    </location>
</feature>
<comment type="similarity">
    <text evidence="1">Belongs to the bZIP family. Jun subfamily.</text>
</comment>
<dbReference type="GeneID" id="100160348"/>
<dbReference type="PROSITE" id="PS50217">
    <property type="entry name" value="BZIP"/>
    <property type="match status" value="1"/>
</dbReference>